<dbReference type="Proteomes" id="UP001500975">
    <property type="component" value="Unassembled WGS sequence"/>
</dbReference>
<keyword evidence="7" id="KW-1185">Reference proteome</keyword>
<keyword evidence="3" id="KW-0479">Metal-binding</keyword>
<evidence type="ECO:0000313" key="7">
    <source>
        <dbReference type="Proteomes" id="UP001500975"/>
    </source>
</evidence>
<evidence type="ECO:0000256" key="1">
    <source>
        <dbReference type="ARBA" id="ARBA00001947"/>
    </source>
</evidence>
<dbReference type="EMBL" id="BAABGJ010000056">
    <property type="protein sequence ID" value="GAA4347731.1"/>
    <property type="molecule type" value="Genomic_DNA"/>
</dbReference>
<dbReference type="RefSeq" id="WP_345539218.1">
    <property type="nucleotide sequence ID" value="NZ_BAABGJ010000056.1"/>
</dbReference>
<protein>
    <submittedName>
        <fullName evidence="6">Zinc-binding alcohol dehydrogenase</fullName>
    </submittedName>
</protein>
<proteinExistence type="inferred from homology"/>
<keyword evidence="4" id="KW-0862">Zinc</keyword>
<gene>
    <name evidence="6" type="ORF">GCM10023165_32800</name>
</gene>
<accession>A0ABP8HYW7</accession>
<dbReference type="CDD" id="cd08255">
    <property type="entry name" value="2-desacetyl-2-hydroxyethyl_bacteriochlorophyllide_like"/>
    <property type="match status" value="1"/>
</dbReference>
<dbReference type="PANTHER" id="PTHR43350:SF19">
    <property type="entry name" value="D-GULOSIDE 3-DEHYDROGENASE"/>
    <property type="match status" value="1"/>
</dbReference>
<evidence type="ECO:0000256" key="4">
    <source>
        <dbReference type="ARBA" id="ARBA00022833"/>
    </source>
</evidence>
<dbReference type="SUPFAM" id="SSF50129">
    <property type="entry name" value="GroES-like"/>
    <property type="match status" value="1"/>
</dbReference>
<evidence type="ECO:0000256" key="5">
    <source>
        <dbReference type="ARBA" id="ARBA00023002"/>
    </source>
</evidence>
<dbReference type="InterPro" id="IPR036291">
    <property type="entry name" value="NAD(P)-bd_dom_sf"/>
</dbReference>
<sequence length="333" mass="35136">MPAFHPRVPSGEPRACWIEAAGRAGLRPVTLAAPGPHEVRVRALHSGISRGTEALVFRGEVPESEYERMRAPFQEGSFPAPLKYGYASVGVVEQGAPELLGRTVFCLHPHQSHYVVPAAAVHVLPDSLPPARAVLAANMETAVNALWDAAPRLGDRIAVVGAGVVGLLVGWLAGRLPGCSVQMVDTNPGRRAVARQLGLGFATPDAAAPDADAVVHASGSGEGLATALRLAAFEATVLELSWYGQRAVTLPLGEAFHARRLTLRSSQVGQVATAQRARWNRGRRMALALGLLCDPVLDVLVTDAADFEELPAVLARLAAGGASHTLCHRIDYP</sequence>
<reference evidence="7" key="1">
    <citation type="journal article" date="2019" name="Int. J. Syst. Evol. Microbiol.">
        <title>The Global Catalogue of Microorganisms (GCM) 10K type strain sequencing project: providing services to taxonomists for standard genome sequencing and annotation.</title>
        <authorList>
            <consortium name="The Broad Institute Genomics Platform"/>
            <consortium name="The Broad Institute Genome Sequencing Center for Infectious Disease"/>
            <person name="Wu L."/>
            <person name="Ma J."/>
        </authorList>
    </citation>
    <scope>NUCLEOTIDE SEQUENCE [LARGE SCALE GENOMIC DNA]</scope>
    <source>
        <strain evidence="7">JCM 17804</strain>
    </source>
</reference>
<dbReference type="InterPro" id="IPR011032">
    <property type="entry name" value="GroES-like_sf"/>
</dbReference>
<dbReference type="PANTHER" id="PTHR43350">
    <property type="entry name" value="NAD-DEPENDENT ALCOHOL DEHYDROGENASE"/>
    <property type="match status" value="1"/>
</dbReference>
<dbReference type="SUPFAM" id="SSF51735">
    <property type="entry name" value="NAD(P)-binding Rossmann-fold domains"/>
    <property type="match status" value="1"/>
</dbReference>
<comment type="caution">
    <text evidence="6">The sequence shown here is derived from an EMBL/GenBank/DDBJ whole genome shotgun (WGS) entry which is preliminary data.</text>
</comment>
<dbReference type="Gene3D" id="3.90.180.10">
    <property type="entry name" value="Medium-chain alcohol dehydrogenases, catalytic domain"/>
    <property type="match status" value="2"/>
</dbReference>
<organism evidence="6 7">
    <name type="scientific">Variovorax defluvii</name>
    <dbReference type="NCBI Taxonomy" id="913761"/>
    <lineage>
        <taxon>Bacteria</taxon>
        <taxon>Pseudomonadati</taxon>
        <taxon>Pseudomonadota</taxon>
        <taxon>Betaproteobacteria</taxon>
        <taxon>Burkholderiales</taxon>
        <taxon>Comamonadaceae</taxon>
        <taxon>Variovorax</taxon>
    </lineage>
</organism>
<evidence type="ECO:0000313" key="6">
    <source>
        <dbReference type="EMBL" id="GAA4347731.1"/>
    </source>
</evidence>
<dbReference type="Gene3D" id="3.40.50.720">
    <property type="entry name" value="NAD(P)-binding Rossmann-like Domain"/>
    <property type="match status" value="1"/>
</dbReference>
<keyword evidence="5" id="KW-0560">Oxidoreductase</keyword>
<comment type="similarity">
    <text evidence="2">Belongs to the zinc-containing alcohol dehydrogenase family.</text>
</comment>
<comment type="cofactor">
    <cofactor evidence="1">
        <name>Zn(2+)</name>
        <dbReference type="ChEBI" id="CHEBI:29105"/>
    </cofactor>
</comment>
<evidence type="ECO:0000256" key="2">
    <source>
        <dbReference type="ARBA" id="ARBA00008072"/>
    </source>
</evidence>
<evidence type="ECO:0000256" key="3">
    <source>
        <dbReference type="ARBA" id="ARBA00022723"/>
    </source>
</evidence>
<name>A0ABP8HYW7_9BURK</name>